<evidence type="ECO:0000256" key="8">
    <source>
        <dbReference type="HAMAP-Rule" id="MF_00972"/>
    </source>
</evidence>
<name>A0A2P5SYI0_9GAMM</name>
<sequence>MILNQLQQDEHWMQYAIELAHIAFEEGEVPVGAVLVKNTELISKGWNSSISKHDPSAHAEMIAIREGGKILKNYRLLNTTLYVTLEPCAMCAGAMVHSRIDRLVYGVRDMKTGAVESVMNILSYSGINHKIQLTSGVLSNTCVSLLHNFFDTVRKRTKTVS</sequence>
<comment type="function">
    <text evidence="8">Catalyzes the deamination of adenosine to inosine at the wobble position 34 of tRNA(Arg2).</text>
</comment>
<keyword evidence="4 8" id="KW-0479">Metal-binding</keyword>
<dbReference type="AlphaFoldDB" id="A0A2P5SYI0"/>
<dbReference type="PROSITE" id="PS00903">
    <property type="entry name" value="CYT_DCMP_DEAMINASES_1"/>
    <property type="match status" value="1"/>
</dbReference>
<reference evidence="10 11" key="1">
    <citation type="journal article" date="2018" name="Genome Biol. Evol.">
        <title>Cladogenesis and Genomic Streamlining in Extracellular Endosymbionts of Tropical Stink Bugs.</title>
        <authorList>
            <person name="Otero-Bravo A."/>
            <person name="Goffredi S."/>
            <person name="Sabree Z.L."/>
        </authorList>
    </citation>
    <scope>NUCLEOTIDE SEQUENCE [LARGE SCALE GENOMIC DNA]</scope>
    <source>
        <strain evidence="10 11">SoET</strain>
    </source>
</reference>
<dbReference type="InterPro" id="IPR028883">
    <property type="entry name" value="tRNA_aden_deaminase"/>
</dbReference>
<dbReference type="InterPro" id="IPR016193">
    <property type="entry name" value="Cytidine_deaminase-like"/>
</dbReference>
<keyword evidence="6 8" id="KW-0862">Zinc</keyword>
<dbReference type="FunFam" id="3.40.140.10:FF:000005">
    <property type="entry name" value="tRNA-specific adenosine deaminase"/>
    <property type="match status" value="1"/>
</dbReference>
<dbReference type="InterPro" id="IPR016192">
    <property type="entry name" value="APOBEC/CMP_deaminase_Zn-bd"/>
</dbReference>
<feature type="domain" description="CMP/dCMP-type deaminase" evidence="9">
    <location>
        <begin position="7"/>
        <end position="116"/>
    </location>
</feature>
<comment type="similarity">
    <text evidence="1">Belongs to the cytidine and deoxycytidylate deaminase family. ADAT2 subfamily.</text>
</comment>
<organism evidence="10 11">
    <name type="scientific">Candidatus Pantoea edessiphila</name>
    <dbReference type="NCBI Taxonomy" id="2044610"/>
    <lineage>
        <taxon>Bacteria</taxon>
        <taxon>Pseudomonadati</taxon>
        <taxon>Pseudomonadota</taxon>
        <taxon>Gammaproteobacteria</taxon>
        <taxon>Enterobacterales</taxon>
        <taxon>Erwiniaceae</taxon>
        <taxon>Pantoea</taxon>
    </lineage>
</organism>
<evidence type="ECO:0000256" key="5">
    <source>
        <dbReference type="ARBA" id="ARBA00022801"/>
    </source>
</evidence>
<dbReference type="GO" id="GO:0002100">
    <property type="term" value="P:tRNA wobble adenosine to inosine editing"/>
    <property type="evidence" value="ECO:0007669"/>
    <property type="project" value="UniProtKB-UniRule"/>
</dbReference>
<dbReference type="SUPFAM" id="SSF53927">
    <property type="entry name" value="Cytidine deaminase-like"/>
    <property type="match status" value="1"/>
</dbReference>
<dbReference type="HAMAP" id="MF_00972">
    <property type="entry name" value="tRNA_aden_deaminase"/>
    <property type="match status" value="1"/>
</dbReference>
<dbReference type="CDD" id="cd01285">
    <property type="entry name" value="nucleoside_deaminase"/>
    <property type="match status" value="1"/>
</dbReference>
<evidence type="ECO:0000256" key="6">
    <source>
        <dbReference type="ARBA" id="ARBA00022833"/>
    </source>
</evidence>
<dbReference type="PROSITE" id="PS51747">
    <property type="entry name" value="CYT_DCMP_DEAMINASES_2"/>
    <property type="match status" value="1"/>
</dbReference>
<dbReference type="PANTHER" id="PTHR11079:SF202">
    <property type="entry name" value="TRNA-SPECIFIC ADENOSINE DEAMINASE"/>
    <property type="match status" value="1"/>
</dbReference>
<evidence type="ECO:0000313" key="10">
    <source>
        <dbReference type="EMBL" id="PPI87350.1"/>
    </source>
</evidence>
<dbReference type="Proteomes" id="UP000296034">
    <property type="component" value="Unassembled WGS sequence"/>
</dbReference>
<evidence type="ECO:0000256" key="2">
    <source>
        <dbReference type="ARBA" id="ARBA00011738"/>
    </source>
</evidence>
<dbReference type="EMBL" id="PDKS01000001">
    <property type="protein sequence ID" value="PPI87350.1"/>
    <property type="molecule type" value="Genomic_DNA"/>
</dbReference>
<dbReference type="EC" id="3.5.4.33" evidence="8"/>
<keyword evidence="5 8" id="KW-0378">Hydrolase</keyword>
<feature type="active site" description="Proton donor" evidence="8">
    <location>
        <position position="60"/>
    </location>
</feature>
<evidence type="ECO:0000256" key="7">
    <source>
        <dbReference type="ARBA" id="ARBA00048045"/>
    </source>
</evidence>
<gene>
    <name evidence="8" type="primary">tadA</name>
    <name evidence="10" type="ORF">CRV11_00190</name>
</gene>
<comment type="subunit">
    <text evidence="2 8">Homodimer.</text>
</comment>
<dbReference type="GO" id="GO:0052717">
    <property type="term" value="F:tRNA-specific adenosine-34 deaminase activity"/>
    <property type="evidence" value="ECO:0007669"/>
    <property type="project" value="UniProtKB-UniRule"/>
</dbReference>
<protein>
    <recommendedName>
        <fullName evidence="8">tRNA-specific adenosine deaminase</fullName>
        <ecNumber evidence="8">3.5.4.33</ecNumber>
    </recommendedName>
</protein>
<evidence type="ECO:0000256" key="4">
    <source>
        <dbReference type="ARBA" id="ARBA00022723"/>
    </source>
</evidence>
<evidence type="ECO:0000256" key="1">
    <source>
        <dbReference type="ARBA" id="ARBA00010669"/>
    </source>
</evidence>
<evidence type="ECO:0000256" key="3">
    <source>
        <dbReference type="ARBA" id="ARBA00022694"/>
    </source>
</evidence>
<dbReference type="OrthoDB" id="9802676at2"/>
<accession>A0A2P5SYI0</accession>
<evidence type="ECO:0000259" key="9">
    <source>
        <dbReference type="PROSITE" id="PS51747"/>
    </source>
</evidence>
<proteinExistence type="inferred from homology"/>
<dbReference type="Gene3D" id="3.40.140.10">
    <property type="entry name" value="Cytidine Deaminase, domain 2"/>
    <property type="match status" value="1"/>
</dbReference>
<dbReference type="GO" id="GO:0008270">
    <property type="term" value="F:zinc ion binding"/>
    <property type="evidence" value="ECO:0007669"/>
    <property type="project" value="UniProtKB-UniRule"/>
</dbReference>
<evidence type="ECO:0000313" key="11">
    <source>
        <dbReference type="Proteomes" id="UP000296034"/>
    </source>
</evidence>
<dbReference type="PANTHER" id="PTHR11079">
    <property type="entry name" value="CYTOSINE DEAMINASE FAMILY MEMBER"/>
    <property type="match status" value="1"/>
</dbReference>
<comment type="caution">
    <text evidence="10">The sequence shown here is derived from an EMBL/GenBank/DDBJ whole genome shotgun (WGS) entry which is preliminary data.</text>
</comment>
<comment type="catalytic activity">
    <reaction evidence="7 8">
        <text>adenosine(34) in tRNA + H2O + H(+) = inosine(34) in tRNA + NH4(+)</text>
        <dbReference type="Rhea" id="RHEA:43168"/>
        <dbReference type="Rhea" id="RHEA-COMP:10373"/>
        <dbReference type="Rhea" id="RHEA-COMP:10374"/>
        <dbReference type="ChEBI" id="CHEBI:15377"/>
        <dbReference type="ChEBI" id="CHEBI:15378"/>
        <dbReference type="ChEBI" id="CHEBI:28938"/>
        <dbReference type="ChEBI" id="CHEBI:74411"/>
        <dbReference type="ChEBI" id="CHEBI:82852"/>
        <dbReference type="EC" id="3.5.4.33"/>
    </reaction>
</comment>
<keyword evidence="3 8" id="KW-0819">tRNA processing</keyword>
<dbReference type="Pfam" id="PF00383">
    <property type="entry name" value="dCMP_cyt_deam_1"/>
    <property type="match status" value="1"/>
</dbReference>
<feature type="binding site" evidence="8">
    <location>
        <position position="91"/>
    </location>
    <ligand>
        <name>Zn(2+)</name>
        <dbReference type="ChEBI" id="CHEBI:29105"/>
        <note>catalytic</note>
    </ligand>
</feature>
<comment type="cofactor">
    <cofactor evidence="8">
        <name>Zn(2+)</name>
        <dbReference type="ChEBI" id="CHEBI:29105"/>
    </cofactor>
    <text evidence="8">Binds 1 zinc ion per subunit.</text>
</comment>
<feature type="binding site" evidence="8">
    <location>
        <position position="58"/>
    </location>
    <ligand>
        <name>Zn(2+)</name>
        <dbReference type="ChEBI" id="CHEBI:29105"/>
        <note>catalytic</note>
    </ligand>
</feature>
<feature type="binding site" evidence="8">
    <location>
        <position position="88"/>
    </location>
    <ligand>
        <name>Zn(2+)</name>
        <dbReference type="ChEBI" id="CHEBI:29105"/>
        <note>catalytic</note>
    </ligand>
</feature>
<dbReference type="NCBIfam" id="NF008113">
    <property type="entry name" value="PRK10860.1"/>
    <property type="match status" value="1"/>
</dbReference>
<dbReference type="InterPro" id="IPR002125">
    <property type="entry name" value="CMP_dCMP_dom"/>
</dbReference>